<dbReference type="PANTHER" id="PTHR43709:SF2">
    <property type="entry name" value="DUF453 DOMAIN PROTEIN (AFU_ORTHOLOGUE AFUA_6G00360)"/>
    <property type="match status" value="1"/>
</dbReference>
<gene>
    <name evidence="3" type="ORF">SAMN04487905_11747</name>
</gene>
<dbReference type="OrthoDB" id="3598211at2"/>
<dbReference type="AlphaFoldDB" id="A0A1H0WX92"/>
<proteinExistence type="inferred from homology"/>
<dbReference type="PANTHER" id="PTHR43709">
    <property type="entry name" value="ACONITATE ISOMERASE-RELATED"/>
    <property type="match status" value="1"/>
</dbReference>
<accession>A0A1H0WX92</accession>
<protein>
    <recommendedName>
        <fullName evidence="5">2-methylaconitate cis-trans isomerase</fullName>
    </recommendedName>
</protein>
<dbReference type="Gene3D" id="3.10.310.10">
    <property type="entry name" value="Diaminopimelate Epimerase, Chain A, domain 1"/>
    <property type="match status" value="2"/>
</dbReference>
<evidence type="ECO:0000313" key="4">
    <source>
        <dbReference type="Proteomes" id="UP000199497"/>
    </source>
</evidence>
<organism evidence="3 4">
    <name type="scientific">Actinopolyspora xinjiangensis</name>
    <dbReference type="NCBI Taxonomy" id="405564"/>
    <lineage>
        <taxon>Bacteria</taxon>
        <taxon>Bacillati</taxon>
        <taxon>Actinomycetota</taxon>
        <taxon>Actinomycetes</taxon>
        <taxon>Actinopolysporales</taxon>
        <taxon>Actinopolysporaceae</taxon>
        <taxon>Actinopolyspora</taxon>
    </lineage>
</organism>
<dbReference type="SUPFAM" id="SSF54506">
    <property type="entry name" value="Diaminopimelate epimerase-like"/>
    <property type="match status" value="2"/>
</dbReference>
<name>A0A1H0WX92_9ACTN</name>
<evidence type="ECO:0000256" key="2">
    <source>
        <dbReference type="ARBA" id="ARBA00023235"/>
    </source>
</evidence>
<dbReference type="EMBL" id="FNJR01000017">
    <property type="protein sequence ID" value="SDP95297.1"/>
    <property type="molecule type" value="Genomic_DNA"/>
</dbReference>
<dbReference type="Proteomes" id="UP000199497">
    <property type="component" value="Unassembled WGS sequence"/>
</dbReference>
<dbReference type="STRING" id="405564.SAMN04487905_11747"/>
<dbReference type="GO" id="GO:0016853">
    <property type="term" value="F:isomerase activity"/>
    <property type="evidence" value="ECO:0007669"/>
    <property type="project" value="UniProtKB-KW"/>
</dbReference>
<evidence type="ECO:0008006" key="5">
    <source>
        <dbReference type="Google" id="ProtNLM"/>
    </source>
</evidence>
<evidence type="ECO:0000313" key="3">
    <source>
        <dbReference type="EMBL" id="SDP95297.1"/>
    </source>
</evidence>
<dbReference type="Pfam" id="PF04303">
    <property type="entry name" value="PrpF"/>
    <property type="match status" value="1"/>
</dbReference>
<sequence length="347" mass="37434">MLAHVAYAAGAPSPTLVLSSDSLPESETELRYALRDAREWLTEQGFDSITKIALIAMSEHPLFDLDYQFVQVLPNDPMEFDLRGSCGHSVLASTVVASRLGWIDRLAPGIRARVRVLNNGDQMVCEVDESVRDRVTFTAHFLHHPEIRLGSLLSGGEPVTGLSLPLGIARISEISVGNPYVFVSAEEFGVNDVSELLGENPDLYEKMNDVRREVALKRGFPENGAFPKVAALLPDGDGTVAVRAISVPSWHPTIALTGAVCLGVASKIEGTIPNQLAGRAAHPEEPLLIRTPGNTVTTTAAVSGNRITSTLSWASVPHKEVVFRGALDIKALQPHVRGKESLWLSPT</sequence>
<reference evidence="4" key="1">
    <citation type="submission" date="2016-10" db="EMBL/GenBank/DDBJ databases">
        <authorList>
            <person name="Varghese N."/>
            <person name="Submissions S."/>
        </authorList>
    </citation>
    <scope>NUCLEOTIDE SEQUENCE [LARGE SCALE GENOMIC DNA]</scope>
    <source>
        <strain evidence="4">DSM 46732</strain>
    </source>
</reference>
<comment type="similarity">
    <text evidence="1">Belongs to the PrpF family.</text>
</comment>
<evidence type="ECO:0000256" key="1">
    <source>
        <dbReference type="ARBA" id="ARBA00007673"/>
    </source>
</evidence>
<keyword evidence="2" id="KW-0413">Isomerase</keyword>
<dbReference type="InterPro" id="IPR007400">
    <property type="entry name" value="PrpF-like"/>
</dbReference>
<keyword evidence="4" id="KW-1185">Reference proteome</keyword>